<dbReference type="RefSeq" id="WP_014703844.1">
    <property type="nucleotide sequence ID" value="NC_017856.1"/>
</dbReference>
<dbReference type="PATRIC" id="fig|754477.3.peg.1253"/>
<evidence type="ECO:0000259" key="4">
    <source>
        <dbReference type="PROSITE" id="PS50887"/>
    </source>
</evidence>
<evidence type="ECO:0000313" key="5">
    <source>
        <dbReference type="EMBL" id="AFJ02424.1"/>
    </source>
</evidence>
<dbReference type="HOGENOM" id="CLU_000445_70_50_6"/>
<evidence type="ECO:0000256" key="1">
    <source>
        <dbReference type="PROSITE-ProRule" id="PRU00169"/>
    </source>
</evidence>
<dbReference type="Pfam" id="PF00563">
    <property type="entry name" value="EAL"/>
    <property type="match status" value="1"/>
</dbReference>
<dbReference type="STRING" id="754477.Q7C_1274"/>
<dbReference type="CDD" id="cd01948">
    <property type="entry name" value="EAL"/>
    <property type="match status" value="1"/>
</dbReference>
<dbReference type="eggNOG" id="COG5001">
    <property type="taxonomic scope" value="Bacteria"/>
</dbReference>
<dbReference type="InterPro" id="IPR001633">
    <property type="entry name" value="EAL_dom"/>
</dbReference>
<protein>
    <submittedName>
        <fullName evidence="5">Diguanylate cyclase/phosphodiesterase (GGDEF &amp; EAL domains) with PAS/PAC sensor(S)</fullName>
    </submittedName>
</protein>
<dbReference type="PROSITE" id="PS50883">
    <property type="entry name" value="EAL"/>
    <property type="match status" value="1"/>
</dbReference>
<reference evidence="5 6" key="1">
    <citation type="journal article" date="2012" name="J. Bacteriol.">
        <title>Complete genome sequences of Methylophaga sp. strain JAM1 and Methylophaga sp. strain JAM7.</title>
        <authorList>
            <person name="Villeneuve C."/>
            <person name="Martineau C."/>
            <person name="Mauffrey F."/>
            <person name="Villemur R."/>
        </authorList>
    </citation>
    <scope>NUCLEOTIDE SEQUENCE [LARGE SCALE GENOMIC DNA]</scope>
    <source>
        <strain evidence="5 6">JAM7</strain>
    </source>
</reference>
<sequence>MDHTPTTQIDSDALTTLTGPLSPKDADILLEKHILLAGDKSAELVFLSTLLSLSGFRQIQTAQGNEALLQALRTGISADHCEIDLVVLDSHLHGTTPRELRSMLDQFDEWRLIPIIALSPETNWDHQQLLTDLGHGVTTLLYRPLTAEAMPPTVMTALAVKHERDQQYQRQQQLEEENANLRVMEARLQFSVNHDDLTGLSNRRRLEQALDLSLTQVRHFQTSSALFYIDLDSFKVLNDAEGHEAGDALLVQVANSLRRFFKTHDTLVRIGSDEFAVLVDNIDTEIAMNRAEGLRDLFDGYSFSHHGHQYHLSASIGVKCIVNDEQLTSGEILSHANQACFTAKKRGRNRVHVYSPDDREMHTLRHSVEWAPRIRAALKQEQFVLEFQPIYALDEQRINHYECLIRMCGDGDMLFYPAEFIPVAEAMGLIQQIDFWVVNQAFELMKTLPAALSFAINLSGNIFLDQEFYPLVQRKLTETGIAPERVVFEITETSAISNYEEAKRMVSSLRQLGCRFALDDFGAGFNSYSYLKHFPVDILKIDGGFITDLDNDPVDQLLVKSMIDIAHSLGKQVVAEFVERQSTLALLQSYGVDYVQGYLIGKPQSELPTAINADRTPFFADHADD</sequence>
<evidence type="ECO:0000259" key="2">
    <source>
        <dbReference type="PROSITE" id="PS50110"/>
    </source>
</evidence>
<dbReference type="GO" id="GO:0000160">
    <property type="term" value="P:phosphorelay signal transduction system"/>
    <property type="evidence" value="ECO:0007669"/>
    <property type="project" value="InterPro"/>
</dbReference>
<gene>
    <name evidence="5" type="ordered locus">Q7C_1274</name>
</gene>
<dbReference type="PANTHER" id="PTHR33121">
    <property type="entry name" value="CYCLIC DI-GMP PHOSPHODIESTERASE PDEF"/>
    <property type="match status" value="1"/>
</dbReference>
<dbReference type="SMART" id="SM00052">
    <property type="entry name" value="EAL"/>
    <property type="match status" value="1"/>
</dbReference>
<dbReference type="InterPro" id="IPR035919">
    <property type="entry name" value="EAL_sf"/>
</dbReference>
<dbReference type="PANTHER" id="PTHR33121:SF23">
    <property type="entry name" value="CYCLIC DI-GMP PHOSPHODIESTERASE PDEB"/>
    <property type="match status" value="1"/>
</dbReference>
<dbReference type="AlphaFoldDB" id="I1YHN1"/>
<dbReference type="SUPFAM" id="SSF141868">
    <property type="entry name" value="EAL domain-like"/>
    <property type="match status" value="1"/>
</dbReference>
<dbReference type="InterPro" id="IPR050706">
    <property type="entry name" value="Cyclic-di-GMP_PDE-like"/>
</dbReference>
<name>I1YHN1_METFJ</name>
<dbReference type="InterPro" id="IPR011006">
    <property type="entry name" value="CheY-like_superfamily"/>
</dbReference>
<dbReference type="GO" id="GO:0071111">
    <property type="term" value="F:cyclic-guanylate-specific phosphodiesterase activity"/>
    <property type="evidence" value="ECO:0007669"/>
    <property type="project" value="InterPro"/>
</dbReference>
<dbReference type="NCBIfam" id="TIGR00254">
    <property type="entry name" value="GGDEF"/>
    <property type="match status" value="1"/>
</dbReference>
<feature type="modified residue" description="4-aspartylphosphate" evidence="1">
    <location>
        <position position="89"/>
    </location>
</feature>
<organism evidence="5 6">
    <name type="scientific">Methylophaga frappieri (strain ATCC BAA-2434 / DSM 25690 / JAM7)</name>
    <dbReference type="NCBI Taxonomy" id="754477"/>
    <lineage>
        <taxon>Bacteria</taxon>
        <taxon>Pseudomonadati</taxon>
        <taxon>Pseudomonadota</taxon>
        <taxon>Gammaproteobacteria</taxon>
        <taxon>Thiotrichales</taxon>
        <taxon>Piscirickettsiaceae</taxon>
        <taxon>Methylophaga</taxon>
    </lineage>
</organism>
<accession>I1YHN1</accession>
<evidence type="ECO:0000313" key="6">
    <source>
        <dbReference type="Proteomes" id="UP000009145"/>
    </source>
</evidence>
<keyword evidence="1" id="KW-0597">Phosphoprotein</keyword>
<dbReference type="KEGG" id="mec:Q7C_1274"/>
<feature type="domain" description="Response regulatory" evidence="2">
    <location>
        <begin position="33"/>
        <end position="158"/>
    </location>
</feature>
<proteinExistence type="predicted"/>
<dbReference type="SMART" id="SM00267">
    <property type="entry name" value="GGDEF"/>
    <property type="match status" value="1"/>
</dbReference>
<dbReference type="PROSITE" id="PS50110">
    <property type="entry name" value="RESPONSE_REGULATORY"/>
    <property type="match status" value="1"/>
</dbReference>
<dbReference type="EMBL" id="CP003380">
    <property type="protein sequence ID" value="AFJ02424.1"/>
    <property type="molecule type" value="Genomic_DNA"/>
</dbReference>
<dbReference type="CDD" id="cd01949">
    <property type="entry name" value="GGDEF"/>
    <property type="match status" value="1"/>
</dbReference>
<dbReference type="Pfam" id="PF00990">
    <property type="entry name" value="GGDEF"/>
    <property type="match status" value="1"/>
</dbReference>
<dbReference type="SUPFAM" id="SSF55073">
    <property type="entry name" value="Nucleotide cyclase"/>
    <property type="match status" value="1"/>
</dbReference>
<dbReference type="InterPro" id="IPR000160">
    <property type="entry name" value="GGDEF_dom"/>
</dbReference>
<dbReference type="Proteomes" id="UP000009145">
    <property type="component" value="Chromosome"/>
</dbReference>
<dbReference type="InterPro" id="IPR001789">
    <property type="entry name" value="Sig_transdc_resp-reg_receiver"/>
</dbReference>
<feature type="domain" description="GGDEF" evidence="4">
    <location>
        <begin position="222"/>
        <end position="356"/>
    </location>
</feature>
<dbReference type="InterPro" id="IPR029787">
    <property type="entry name" value="Nucleotide_cyclase"/>
</dbReference>
<evidence type="ECO:0000259" key="3">
    <source>
        <dbReference type="PROSITE" id="PS50883"/>
    </source>
</evidence>
<dbReference type="Gene3D" id="3.20.20.450">
    <property type="entry name" value="EAL domain"/>
    <property type="match status" value="1"/>
</dbReference>
<dbReference type="Gene3D" id="3.40.50.2300">
    <property type="match status" value="1"/>
</dbReference>
<dbReference type="PROSITE" id="PS50887">
    <property type="entry name" value="GGDEF"/>
    <property type="match status" value="1"/>
</dbReference>
<dbReference type="InterPro" id="IPR043128">
    <property type="entry name" value="Rev_trsase/Diguanyl_cyclase"/>
</dbReference>
<feature type="domain" description="EAL" evidence="3">
    <location>
        <begin position="367"/>
        <end position="617"/>
    </location>
</feature>
<dbReference type="Gene3D" id="3.30.70.270">
    <property type="match status" value="1"/>
</dbReference>
<keyword evidence="6" id="KW-1185">Reference proteome</keyword>
<dbReference type="SUPFAM" id="SSF52172">
    <property type="entry name" value="CheY-like"/>
    <property type="match status" value="1"/>
</dbReference>